<dbReference type="SUPFAM" id="SSF52540">
    <property type="entry name" value="P-loop containing nucleoside triphosphate hydrolases"/>
    <property type="match status" value="1"/>
</dbReference>
<dbReference type="GO" id="GO:0005524">
    <property type="term" value="F:ATP binding"/>
    <property type="evidence" value="ECO:0007669"/>
    <property type="project" value="InterPro"/>
</dbReference>
<evidence type="ECO:0000313" key="1">
    <source>
        <dbReference type="EMBL" id="VAX29838.1"/>
    </source>
</evidence>
<dbReference type="NCBIfam" id="NF004637">
    <property type="entry name" value="PRK05986.1"/>
    <property type="match status" value="1"/>
</dbReference>
<dbReference type="NCBIfam" id="TIGR00708">
    <property type="entry name" value="cobA"/>
    <property type="match status" value="1"/>
</dbReference>
<dbReference type="Gene3D" id="3.40.50.300">
    <property type="entry name" value="P-loop containing nucleotide triphosphate hydrolases"/>
    <property type="match status" value="1"/>
</dbReference>
<dbReference type="CDD" id="cd00561">
    <property type="entry name" value="CobA_ACA"/>
    <property type="match status" value="1"/>
</dbReference>
<dbReference type="InterPro" id="IPR003724">
    <property type="entry name" value="CblAdoTrfase_CobA"/>
</dbReference>
<protein>
    <submittedName>
        <fullName evidence="1">Cob(I)alamin adenosyltransferase</fullName>
        <ecNumber evidence="1">2.5.1.17</ecNumber>
    </submittedName>
</protein>
<keyword evidence="1" id="KW-0808">Transferase</keyword>
<sequence>MSERKGLIIVNTGDGKGKTTAALGLAMRAVGAGLKVIMIQFIKGLWQTGEQVSAKTLGFELRPMGEGFTWITQDRERDIAKAAAAWEYGKTCLFSGNYDLVILDEINIALDYDYLNLSDVLETLKNRPKDLHVALTGRRAKAELLEIADLATEMREIKHPFKQGIKAQKGIEF</sequence>
<dbReference type="GO" id="GO:0008817">
    <property type="term" value="F:corrinoid adenosyltransferase activity"/>
    <property type="evidence" value="ECO:0007669"/>
    <property type="project" value="UniProtKB-EC"/>
</dbReference>
<dbReference type="GO" id="GO:0009236">
    <property type="term" value="P:cobalamin biosynthetic process"/>
    <property type="evidence" value="ECO:0007669"/>
    <property type="project" value="InterPro"/>
</dbReference>
<dbReference type="EC" id="2.5.1.17" evidence="1"/>
<dbReference type="InterPro" id="IPR027417">
    <property type="entry name" value="P-loop_NTPase"/>
</dbReference>
<proteinExistence type="predicted"/>
<gene>
    <name evidence="1" type="ORF">MNBD_NITROSPIRAE01-60</name>
</gene>
<dbReference type="Pfam" id="PF02572">
    <property type="entry name" value="CobA_CobO_BtuR"/>
    <property type="match status" value="1"/>
</dbReference>
<organism evidence="1">
    <name type="scientific">hydrothermal vent metagenome</name>
    <dbReference type="NCBI Taxonomy" id="652676"/>
    <lineage>
        <taxon>unclassified sequences</taxon>
        <taxon>metagenomes</taxon>
        <taxon>ecological metagenomes</taxon>
    </lineage>
</organism>
<dbReference type="EMBL" id="UOGF01000056">
    <property type="protein sequence ID" value="VAX29838.1"/>
    <property type="molecule type" value="Genomic_DNA"/>
</dbReference>
<dbReference type="AlphaFoldDB" id="A0A3B1D1G8"/>
<dbReference type="PIRSF" id="PIRSF015617">
    <property type="entry name" value="Adensltrnsf_CobA"/>
    <property type="match status" value="1"/>
</dbReference>
<dbReference type="PANTHER" id="PTHR46638:SF1">
    <property type="entry name" value="CORRINOID ADENOSYLTRANSFERASE"/>
    <property type="match status" value="1"/>
</dbReference>
<reference evidence="1" key="1">
    <citation type="submission" date="2018-06" db="EMBL/GenBank/DDBJ databases">
        <authorList>
            <person name="Zhirakovskaya E."/>
        </authorList>
    </citation>
    <scope>NUCLEOTIDE SEQUENCE</scope>
</reference>
<accession>A0A3B1D1G8</accession>
<dbReference type="PANTHER" id="PTHR46638">
    <property type="entry name" value="CORRINOID ADENOSYLTRANSFERASE"/>
    <property type="match status" value="1"/>
</dbReference>
<name>A0A3B1D1G8_9ZZZZ</name>